<dbReference type="PRINTS" id="PR01908">
    <property type="entry name" value="ADSPHPHTASE"/>
</dbReference>
<dbReference type="InterPro" id="IPR029021">
    <property type="entry name" value="Prot-tyrosine_phosphatase-like"/>
</dbReference>
<dbReference type="PROSITE" id="PS50054">
    <property type="entry name" value="TYR_PHOSPHATASE_DUAL"/>
    <property type="match status" value="1"/>
</dbReference>
<feature type="region of interest" description="Disordered" evidence="5">
    <location>
        <begin position="278"/>
        <end position="321"/>
    </location>
</feature>
<reference evidence="6" key="1">
    <citation type="submission" date="2020-11" db="EMBL/GenBank/DDBJ databases">
        <authorList>
            <person name="Tran Van P."/>
        </authorList>
    </citation>
    <scope>NUCLEOTIDE SEQUENCE</scope>
</reference>
<dbReference type="Pfam" id="PF00782">
    <property type="entry name" value="DSPc"/>
    <property type="match status" value="1"/>
</dbReference>
<feature type="compositionally biased region" description="Polar residues" evidence="5">
    <location>
        <begin position="440"/>
        <end position="458"/>
    </location>
</feature>
<evidence type="ECO:0000256" key="4">
    <source>
        <dbReference type="ARBA" id="ARBA00022912"/>
    </source>
</evidence>
<feature type="compositionally biased region" description="Low complexity" evidence="5">
    <location>
        <begin position="674"/>
        <end position="692"/>
    </location>
</feature>
<feature type="compositionally biased region" description="Low complexity" evidence="5">
    <location>
        <begin position="414"/>
        <end position="437"/>
    </location>
</feature>
<evidence type="ECO:0000256" key="1">
    <source>
        <dbReference type="ARBA" id="ARBA00008601"/>
    </source>
</evidence>
<dbReference type="SUPFAM" id="SSF52821">
    <property type="entry name" value="Rhodanese/Cell cycle control phosphatase"/>
    <property type="match status" value="1"/>
</dbReference>
<dbReference type="PANTHER" id="PTHR10159:SF533">
    <property type="entry name" value="TYROSINE-PROTEIN PHOSPHATASE VHP-1"/>
    <property type="match status" value="1"/>
</dbReference>
<proteinExistence type="inferred from homology"/>
<dbReference type="GO" id="GO:0017017">
    <property type="term" value="F:MAP kinase tyrosine/serine/threonine phosphatase activity"/>
    <property type="evidence" value="ECO:0007669"/>
    <property type="project" value="InterPro"/>
</dbReference>
<accession>A0A7R8WIJ0</accession>
<dbReference type="InterPro" id="IPR000340">
    <property type="entry name" value="Dual-sp_phosphatase_cat-dom"/>
</dbReference>
<dbReference type="GO" id="GO:0033550">
    <property type="term" value="F:MAP kinase tyrosine phosphatase activity"/>
    <property type="evidence" value="ECO:0007669"/>
    <property type="project" value="TreeGrafter"/>
</dbReference>
<dbReference type="AlphaFoldDB" id="A0A7R8WIJ0"/>
<comment type="similarity">
    <text evidence="1">Belongs to the protein-tyrosine phosphatase family. Non-receptor class dual specificity subfamily.</text>
</comment>
<feature type="non-terminal residue" evidence="6">
    <location>
        <position position="1"/>
    </location>
</feature>
<dbReference type="EC" id="3.1.3.48" evidence="2"/>
<evidence type="ECO:0000313" key="6">
    <source>
        <dbReference type="EMBL" id="CAD7232394.1"/>
    </source>
</evidence>
<dbReference type="PRINTS" id="PR01764">
    <property type="entry name" value="MAPKPHPHTASE"/>
</dbReference>
<dbReference type="OrthoDB" id="426001at2759"/>
<dbReference type="GO" id="GO:0008330">
    <property type="term" value="F:protein tyrosine/threonine phosphatase activity"/>
    <property type="evidence" value="ECO:0007669"/>
    <property type="project" value="TreeGrafter"/>
</dbReference>
<sequence length="692" mass="75414">MPLRNLSIASVIRHPFDPSAPFRLETSDQTCVRLLVLDLQCLFDYNDGHITDAVHVESGKLFKHRLETGRISVEEFLHRICGINNLSQYVSCVVYDSESRSPSSLSPNSFQLFFLRQLEAFFPAAQFLEDGFRFFRRRHSSLCSTGCRSPVVPPPPSLSNPCIYNVGPTCIFPCLYLGSSQDANDQKLLNELGITHILNASTTLQRPEFIPESNFLRIPVNDNHNARLLPHFMTAIDFIERVREAKGRVMLHCLMGISRSPSLSIAYVMKRLGMSSAEAYKSPSPRLTPRLSPSPATSMGRSISMSFASSTSSSSSGGLSPTSALANLSFEQSLKRRADEAVSSTSRLRDLLRDRDDEEDIEFDEPHHGMFETDMQRLIMRTSASSVPPPIPPTSSGSGLRSLRLFRTGEKRTTSSLETSSSSSSVTSSSFSASTENETLDTPRTTSTVIDSSTSAVSSNLKKSEIKIQLTPPVPASSSPTCNPPEGKTRRLCLSSFGASTEEDPGPPVAREFSFCSRLGSGIPHSVIRQCEQDLEAGVMDVGEHPEVPHGFSDTTPLLLRPLRRKRFFGVRTEATAADDEDETVRQLPTSTWYVGPTRDSSSSSVHRPIAPCSPVPSLARSDSMATSGLGSEVSDLDHETMSVCESVGSSQMDEGLGGRNSGILFMGPPSATPSDFSPFPLFSPTSGATRS</sequence>
<dbReference type="SUPFAM" id="SSF52799">
    <property type="entry name" value="(Phosphotyrosine protein) phosphatases II"/>
    <property type="match status" value="1"/>
</dbReference>
<dbReference type="InterPro" id="IPR020422">
    <property type="entry name" value="TYR_PHOSPHATASE_DUAL_dom"/>
</dbReference>
<dbReference type="GO" id="GO:0005737">
    <property type="term" value="C:cytoplasm"/>
    <property type="evidence" value="ECO:0007669"/>
    <property type="project" value="TreeGrafter"/>
</dbReference>
<evidence type="ECO:0000256" key="3">
    <source>
        <dbReference type="ARBA" id="ARBA00022801"/>
    </source>
</evidence>
<dbReference type="GO" id="GO:0043409">
    <property type="term" value="P:negative regulation of MAPK cascade"/>
    <property type="evidence" value="ECO:0007669"/>
    <property type="project" value="TreeGrafter"/>
</dbReference>
<feature type="region of interest" description="Disordered" evidence="5">
    <location>
        <begin position="409"/>
        <end position="458"/>
    </location>
</feature>
<dbReference type="InterPro" id="IPR000387">
    <property type="entry name" value="Tyr_Pase_dom"/>
</dbReference>
<dbReference type="PROSITE" id="PS00383">
    <property type="entry name" value="TYR_PHOSPHATASE_1"/>
    <property type="match status" value="1"/>
</dbReference>
<dbReference type="Gene3D" id="3.90.190.10">
    <property type="entry name" value="Protein tyrosine phosphatase superfamily"/>
    <property type="match status" value="1"/>
</dbReference>
<protein>
    <recommendedName>
        <fullName evidence="2">protein-tyrosine-phosphatase</fullName>
        <ecNumber evidence="2">3.1.3.48</ecNumber>
    </recommendedName>
</protein>
<name>A0A7R8WIJ0_9CRUS</name>
<dbReference type="SMART" id="SM00195">
    <property type="entry name" value="DSPc"/>
    <property type="match status" value="1"/>
</dbReference>
<gene>
    <name evidence="6" type="ORF">CTOB1V02_LOCUS10230</name>
</gene>
<dbReference type="InterPro" id="IPR016130">
    <property type="entry name" value="Tyr_Pase_AS"/>
</dbReference>
<feature type="region of interest" description="Disordered" evidence="5">
    <location>
        <begin position="384"/>
        <end position="403"/>
    </location>
</feature>
<dbReference type="InterPro" id="IPR036873">
    <property type="entry name" value="Rhodanese-like_dom_sf"/>
</dbReference>
<feature type="compositionally biased region" description="Low complexity" evidence="5">
    <location>
        <begin position="282"/>
        <end position="295"/>
    </location>
</feature>
<dbReference type="PROSITE" id="PS50056">
    <property type="entry name" value="TYR_PHOSPHATASE_2"/>
    <property type="match status" value="1"/>
</dbReference>
<organism evidence="6">
    <name type="scientific">Cyprideis torosa</name>
    <dbReference type="NCBI Taxonomy" id="163714"/>
    <lineage>
        <taxon>Eukaryota</taxon>
        <taxon>Metazoa</taxon>
        <taxon>Ecdysozoa</taxon>
        <taxon>Arthropoda</taxon>
        <taxon>Crustacea</taxon>
        <taxon>Oligostraca</taxon>
        <taxon>Ostracoda</taxon>
        <taxon>Podocopa</taxon>
        <taxon>Podocopida</taxon>
        <taxon>Cytherocopina</taxon>
        <taxon>Cytheroidea</taxon>
        <taxon>Cytherideidae</taxon>
        <taxon>Cyprideis</taxon>
    </lineage>
</organism>
<dbReference type="PANTHER" id="PTHR10159">
    <property type="entry name" value="DUAL SPECIFICITY PROTEIN PHOSPHATASE"/>
    <property type="match status" value="1"/>
</dbReference>
<dbReference type="Gene3D" id="3.40.250.10">
    <property type="entry name" value="Rhodanese-like domain"/>
    <property type="match status" value="1"/>
</dbReference>
<evidence type="ECO:0000256" key="2">
    <source>
        <dbReference type="ARBA" id="ARBA00013064"/>
    </source>
</evidence>
<keyword evidence="4" id="KW-0904">Protein phosphatase</keyword>
<dbReference type="InterPro" id="IPR008343">
    <property type="entry name" value="MKP"/>
</dbReference>
<feature type="compositionally biased region" description="Low complexity" evidence="5">
    <location>
        <begin position="302"/>
        <end position="321"/>
    </location>
</feature>
<feature type="region of interest" description="Disordered" evidence="5">
    <location>
        <begin position="615"/>
        <end position="692"/>
    </location>
</feature>
<feature type="compositionally biased region" description="Low complexity" evidence="5">
    <location>
        <begin position="394"/>
        <end position="403"/>
    </location>
</feature>
<dbReference type="EMBL" id="OB664619">
    <property type="protein sequence ID" value="CAD7232394.1"/>
    <property type="molecule type" value="Genomic_DNA"/>
</dbReference>
<keyword evidence="3" id="KW-0378">Hydrolase</keyword>
<evidence type="ECO:0000256" key="5">
    <source>
        <dbReference type="SAM" id="MobiDB-lite"/>
    </source>
</evidence>